<dbReference type="Pfam" id="PF00172">
    <property type="entry name" value="Zn_clus"/>
    <property type="match status" value="1"/>
</dbReference>
<dbReference type="SUPFAM" id="SSF57701">
    <property type="entry name" value="Zn2/Cys6 DNA-binding domain"/>
    <property type="match status" value="1"/>
</dbReference>
<dbReference type="OrthoDB" id="2159235at2759"/>
<reference evidence="4" key="1">
    <citation type="journal article" date="2018" name="Nat. Microbiol.">
        <title>Leveraging single-cell genomics to expand the fungal tree of life.</title>
        <authorList>
            <person name="Ahrendt S.R."/>
            <person name="Quandt C.A."/>
            <person name="Ciobanu D."/>
            <person name="Clum A."/>
            <person name="Salamov A."/>
            <person name="Andreopoulos B."/>
            <person name="Cheng J.F."/>
            <person name="Woyke T."/>
            <person name="Pelin A."/>
            <person name="Henrissat B."/>
            <person name="Reynolds N.K."/>
            <person name="Benny G.L."/>
            <person name="Smith M.E."/>
            <person name="James T.Y."/>
            <person name="Grigoriev I.V."/>
        </authorList>
    </citation>
    <scope>NUCLEOTIDE SEQUENCE [LARGE SCALE GENOMIC DNA]</scope>
</reference>
<feature type="domain" description="Zn(2)-C6 fungal-type" evidence="2">
    <location>
        <begin position="205"/>
        <end position="237"/>
    </location>
</feature>
<gene>
    <name evidence="3" type="ORF">BDK51DRAFT_41871</name>
</gene>
<dbReference type="InterPro" id="IPR036864">
    <property type="entry name" value="Zn2-C6_fun-type_DNA-bd_sf"/>
</dbReference>
<dbReference type="PROSITE" id="PS50048">
    <property type="entry name" value="ZN2_CY6_FUNGAL_2"/>
    <property type="match status" value="1"/>
</dbReference>
<dbReference type="EMBL" id="KZ995364">
    <property type="protein sequence ID" value="RKO90821.1"/>
    <property type="molecule type" value="Genomic_DNA"/>
</dbReference>
<dbReference type="Proteomes" id="UP000269721">
    <property type="component" value="Unassembled WGS sequence"/>
</dbReference>
<feature type="region of interest" description="Disordered" evidence="1">
    <location>
        <begin position="1"/>
        <end position="143"/>
    </location>
</feature>
<feature type="compositionally biased region" description="Pro residues" evidence="1">
    <location>
        <begin position="126"/>
        <end position="143"/>
    </location>
</feature>
<feature type="compositionally biased region" description="Pro residues" evidence="1">
    <location>
        <begin position="86"/>
        <end position="96"/>
    </location>
</feature>
<dbReference type="CDD" id="cd00067">
    <property type="entry name" value="GAL4"/>
    <property type="match status" value="1"/>
</dbReference>
<sequence length="303" mass="32384">MNYDNPSHYYAPPPTSTALQFDPSPPLCVWTLNPSWDATPTGADANTPQPSPPHATWEVPAGANPLPPRRASPTHSPWDATAGANPLPPRHPPPSHSPWDATANSSPPPRRSPPHASWDATAGVNPLPPTPPPPPPPQSLPPPMLSYCAPNLTSPVIAEPILIPFVARSESGPVPAPVEHPRAAEVGKMQRYRPAPGRMSSRRKACEPCRQKKLRCDGARPCCSNCVTKRISRSCVHLGPAPTPDDGDMPRHTSPVGGQEHLVRALEERVRALEARLVEGGSQSPSPPLSPSFNAIDGWNRVG</sequence>
<name>A0A4P9WDP3_9FUNG</name>
<accession>A0A4P9WDP3</accession>
<dbReference type="SMART" id="SM00066">
    <property type="entry name" value="GAL4"/>
    <property type="match status" value="1"/>
</dbReference>
<dbReference type="PROSITE" id="PS00463">
    <property type="entry name" value="ZN2_CY6_FUNGAL_1"/>
    <property type="match status" value="1"/>
</dbReference>
<keyword evidence="4" id="KW-1185">Reference proteome</keyword>
<dbReference type="InterPro" id="IPR001138">
    <property type="entry name" value="Zn2Cys6_DnaBD"/>
</dbReference>
<dbReference type="GO" id="GO:0000981">
    <property type="term" value="F:DNA-binding transcription factor activity, RNA polymerase II-specific"/>
    <property type="evidence" value="ECO:0007669"/>
    <property type="project" value="InterPro"/>
</dbReference>
<dbReference type="Gene3D" id="4.10.240.10">
    <property type="entry name" value="Zn(2)-C6 fungal-type DNA-binding domain"/>
    <property type="match status" value="1"/>
</dbReference>
<feature type="compositionally biased region" description="Polar residues" evidence="1">
    <location>
        <begin position="32"/>
        <end position="48"/>
    </location>
</feature>
<evidence type="ECO:0000256" key="1">
    <source>
        <dbReference type="SAM" id="MobiDB-lite"/>
    </source>
</evidence>
<organism evidence="3 4">
    <name type="scientific">Blyttiomyces helicus</name>
    <dbReference type="NCBI Taxonomy" id="388810"/>
    <lineage>
        <taxon>Eukaryota</taxon>
        <taxon>Fungi</taxon>
        <taxon>Fungi incertae sedis</taxon>
        <taxon>Chytridiomycota</taxon>
        <taxon>Chytridiomycota incertae sedis</taxon>
        <taxon>Chytridiomycetes</taxon>
        <taxon>Chytridiomycetes incertae sedis</taxon>
        <taxon>Blyttiomyces</taxon>
    </lineage>
</organism>
<feature type="region of interest" description="Disordered" evidence="1">
    <location>
        <begin position="277"/>
        <end position="303"/>
    </location>
</feature>
<evidence type="ECO:0000259" key="2">
    <source>
        <dbReference type="PROSITE" id="PS50048"/>
    </source>
</evidence>
<dbReference type="AlphaFoldDB" id="A0A4P9WDP3"/>
<evidence type="ECO:0000313" key="3">
    <source>
        <dbReference type="EMBL" id="RKO90821.1"/>
    </source>
</evidence>
<protein>
    <recommendedName>
        <fullName evidence="2">Zn(2)-C6 fungal-type domain-containing protein</fullName>
    </recommendedName>
</protein>
<dbReference type="GO" id="GO:0008270">
    <property type="term" value="F:zinc ion binding"/>
    <property type="evidence" value="ECO:0007669"/>
    <property type="project" value="InterPro"/>
</dbReference>
<evidence type="ECO:0000313" key="4">
    <source>
        <dbReference type="Proteomes" id="UP000269721"/>
    </source>
</evidence>
<proteinExistence type="predicted"/>